<evidence type="ECO:0000313" key="1">
    <source>
        <dbReference type="EMBL" id="MDW8802103.1"/>
    </source>
</evidence>
<name>A0ABU4JVZ1_9CLOT</name>
<evidence type="ECO:0008006" key="3">
    <source>
        <dbReference type="Google" id="ProtNLM"/>
    </source>
</evidence>
<accession>A0ABU4JVZ1</accession>
<dbReference type="Proteomes" id="UP001281656">
    <property type="component" value="Unassembled WGS sequence"/>
</dbReference>
<organism evidence="1 2">
    <name type="scientific">Clostridium tanneri</name>
    <dbReference type="NCBI Taxonomy" id="3037988"/>
    <lineage>
        <taxon>Bacteria</taxon>
        <taxon>Bacillati</taxon>
        <taxon>Bacillota</taxon>
        <taxon>Clostridia</taxon>
        <taxon>Eubacteriales</taxon>
        <taxon>Clostridiaceae</taxon>
        <taxon>Clostridium</taxon>
    </lineage>
</organism>
<proteinExistence type="predicted"/>
<sequence length="55" mass="6819">MDNLAFDKSSFDVIWSEAFLKKYDYVDEVKEFIEADMYNRFKDYYSYVFYIAKKK</sequence>
<reference evidence="1 2" key="1">
    <citation type="submission" date="2023-04" db="EMBL/GenBank/DDBJ databases">
        <title>Clostridium tannerae sp. nov., isolated from the fecal material of an alpaca.</title>
        <authorList>
            <person name="Miller S."/>
            <person name="Hendry M."/>
            <person name="King J."/>
            <person name="Sankaranarayanan K."/>
            <person name="Lawson P.A."/>
        </authorList>
    </citation>
    <scope>NUCLEOTIDE SEQUENCE [LARGE SCALE GENOMIC DNA]</scope>
    <source>
        <strain evidence="1 2">A1-XYC3</strain>
    </source>
</reference>
<gene>
    <name evidence="1" type="ORF">P8V03_13175</name>
</gene>
<keyword evidence="2" id="KW-1185">Reference proteome</keyword>
<evidence type="ECO:0000313" key="2">
    <source>
        <dbReference type="Proteomes" id="UP001281656"/>
    </source>
</evidence>
<comment type="caution">
    <text evidence="1">The sequence shown here is derived from an EMBL/GenBank/DDBJ whole genome shotgun (WGS) entry which is preliminary data.</text>
</comment>
<dbReference type="RefSeq" id="WP_261669935.1">
    <property type="nucleotide sequence ID" value="NZ_JARUJP010000016.1"/>
</dbReference>
<protein>
    <recommendedName>
        <fullName evidence="3">SAM-dependent methyltransferase</fullName>
    </recommendedName>
</protein>
<dbReference type="EMBL" id="JARUJP010000016">
    <property type="protein sequence ID" value="MDW8802103.1"/>
    <property type="molecule type" value="Genomic_DNA"/>
</dbReference>